<organism evidence="12 13">
    <name type="scientific">Apiotrichum porosum</name>
    <dbReference type="NCBI Taxonomy" id="105984"/>
    <lineage>
        <taxon>Eukaryota</taxon>
        <taxon>Fungi</taxon>
        <taxon>Dikarya</taxon>
        <taxon>Basidiomycota</taxon>
        <taxon>Agaricomycotina</taxon>
        <taxon>Tremellomycetes</taxon>
        <taxon>Trichosporonales</taxon>
        <taxon>Trichosporonaceae</taxon>
        <taxon>Apiotrichum</taxon>
    </lineage>
</organism>
<gene>
    <name evidence="11 12" type="primary">ALG14</name>
    <name evidence="12" type="ORF">EHS24_004301</name>
</gene>
<keyword evidence="8 11" id="KW-1133">Transmembrane helix</keyword>
<dbReference type="GO" id="GO:0031965">
    <property type="term" value="C:nuclear membrane"/>
    <property type="evidence" value="ECO:0007669"/>
    <property type="project" value="UniProtKB-SubCell"/>
</dbReference>
<comment type="function">
    <text evidence="11">Involved in protein N-glycosylation. Essential for the second step of the dolichol-linked oligosaccharide pathway. Anchors the catalytic subunit ALG13 to the ER.</text>
</comment>
<dbReference type="RefSeq" id="XP_028478865.1">
    <property type="nucleotide sequence ID" value="XM_028619893.1"/>
</dbReference>
<evidence type="ECO:0000256" key="3">
    <source>
        <dbReference type="ARBA" id="ARBA00009731"/>
    </source>
</evidence>
<evidence type="ECO:0000256" key="1">
    <source>
        <dbReference type="ARBA" id="ARBA00004389"/>
    </source>
</evidence>
<comment type="caution">
    <text evidence="12">The sequence shown here is derived from an EMBL/GenBank/DDBJ whole genome shotgun (WGS) entry which is preliminary data.</text>
</comment>
<keyword evidence="6 11" id="KW-0812">Transmembrane</keyword>
<evidence type="ECO:0000256" key="8">
    <source>
        <dbReference type="ARBA" id="ARBA00022989"/>
    </source>
</evidence>
<dbReference type="GO" id="GO:0043541">
    <property type="term" value="C:UDP-N-acetylglucosamine transferase complex"/>
    <property type="evidence" value="ECO:0007669"/>
    <property type="project" value="TreeGrafter"/>
</dbReference>
<dbReference type="AlphaFoldDB" id="A0A427Y4R7"/>
<dbReference type="Pfam" id="PF08660">
    <property type="entry name" value="Alg14"/>
    <property type="match status" value="1"/>
</dbReference>
<sequence>MLSVILVLEALAFLVVLRLLAIAPRGRGPAVKRDKNNNDNNNNKTATTASLAVFLGSGGHTAEMRALLASVDRQRYTPRTYVYCAGDDMSLRAVADFEASTEVPGSAGAGARNPSYSLLSLPRARAVGEGKLSTLVSASKTFAVALWHVFALPTMARPRAPWADVLILNGPGTAVVLVAAVYIRRILGLSYTRIIYVESFARVKSLSLSGKLLKPFVDTFVVQWPDLAGENVPSADIKVKKVNKGEQFEGSFIPGTTYRGWLV</sequence>
<evidence type="ECO:0000256" key="2">
    <source>
        <dbReference type="ARBA" id="ARBA00004590"/>
    </source>
</evidence>
<evidence type="ECO:0000313" key="13">
    <source>
        <dbReference type="Proteomes" id="UP000279236"/>
    </source>
</evidence>
<evidence type="ECO:0000256" key="7">
    <source>
        <dbReference type="ARBA" id="ARBA00022824"/>
    </source>
</evidence>
<comment type="similarity">
    <text evidence="3 11">Belongs to the ALG14 family.</text>
</comment>
<keyword evidence="12" id="KW-0808">Transferase</keyword>
<dbReference type="GO" id="GO:0004577">
    <property type="term" value="F:N-acetylglucosaminyldiphosphodolichol N-acetylglucosaminyltransferase activity"/>
    <property type="evidence" value="ECO:0007669"/>
    <property type="project" value="TreeGrafter"/>
</dbReference>
<name>A0A427Y4R7_9TREE</name>
<keyword evidence="13" id="KW-1185">Reference proteome</keyword>
<keyword evidence="9 11" id="KW-0472">Membrane</keyword>
<evidence type="ECO:0000256" key="11">
    <source>
        <dbReference type="RuleBase" id="RU362127"/>
    </source>
</evidence>
<accession>A0A427Y4R7</accession>
<dbReference type="Proteomes" id="UP000279236">
    <property type="component" value="Unassembled WGS sequence"/>
</dbReference>
<dbReference type="GO" id="GO:0006488">
    <property type="term" value="P:dolichol-linked oligosaccharide biosynthetic process"/>
    <property type="evidence" value="ECO:0007669"/>
    <property type="project" value="InterPro"/>
</dbReference>
<feature type="transmembrane region" description="Helical" evidence="11">
    <location>
        <begin position="132"/>
        <end position="150"/>
    </location>
</feature>
<dbReference type="GeneID" id="39588844"/>
<comment type="caution">
    <text evidence="11">Lacks conserved residue(s) required for the propagation of feature annotation.</text>
</comment>
<dbReference type="EMBL" id="RSCE01000002">
    <property type="protein sequence ID" value="RSH86080.1"/>
    <property type="molecule type" value="Genomic_DNA"/>
</dbReference>
<dbReference type="STRING" id="105984.A0A427Y4R7"/>
<evidence type="ECO:0000256" key="4">
    <source>
        <dbReference type="ARBA" id="ARBA00011335"/>
    </source>
</evidence>
<feature type="transmembrane region" description="Helical" evidence="11">
    <location>
        <begin position="6"/>
        <end position="23"/>
    </location>
</feature>
<dbReference type="OrthoDB" id="17098at2759"/>
<dbReference type="PANTHER" id="PTHR12154:SF4">
    <property type="entry name" value="UDP-N-ACETYLGLUCOSAMINE TRANSFERASE SUBUNIT ALG14 HOMOLOG"/>
    <property type="match status" value="1"/>
</dbReference>
<proteinExistence type="inferred from homology"/>
<evidence type="ECO:0000256" key="10">
    <source>
        <dbReference type="ARBA" id="ARBA00032062"/>
    </source>
</evidence>
<comment type="subunit">
    <text evidence="4 11">Heterodimer with ALG13 to form a functional enzyme.</text>
</comment>
<dbReference type="InterPro" id="IPR013969">
    <property type="entry name" value="Oligosacch_biosynth_Alg14"/>
</dbReference>
<dbReference type="Gene3D" id="3.40.50.2000">
    <property type="entry name" value="Glycogen Phosphorylase B"/>
    <property type="match status" value="1"/>
</dbReference>
<evidence type="ECO:0000313" key="12">
    <source>
        <dbReference type="EMBL" id="RSH86080.1"/>
    </source>
</evidence>
<keyword evidence="7 11" id="KW-0256">Endoplasmic reticulum</keyword>
<evidence type="ECO:0000256" key="6">
    <source>
        <dbReference type="ARBA" id="ARBA00022692"/>
    </source>
</evidence>
<evidence type="ECO:0000256" key="5">
    <source>
        <dbReference type="ARBA" id="ARBA00017467"/>
    </source>
</evidence>
<dbReference type="PANTHER" id="PTHR12154">
    <property type="entry name" value="GLYCOSYL TRANSFERASE-RELATED"/>
    <property type="match status" value="1"/>
</dbReference>
<protein>
    <recommendedName>
        <fullName evidence="5 11">UDP-N-acetylglucosamine transferase subunit ALG14</fullName>
    </recommendedName>
    <alternativeName>
        <fullName evidence="10 11">Asparagine-linked glycosylation protein 14</fullName>
    </alternativeName>
</protein>
<evidence type="ECO:0000256" key="9">
    <source>
        <dbReference type="ARBA" id="ARBA00023136"/>
    </source>
</evidence>
<comment type="subcellular location">
    <subcellularLocation>
        <location evidence="1 11">Endoplasmic reticulum membrane</location>
        <topology evidence="1 11">Single-pass membrane protein</topology>
    </subcellularLocation>
    <subcellularLocation>
        <location evidence="2">Nucleus membrane</location>
        <topology evidence="2">Single-pass membrane protein</topology>
    </subcellularLocation>
</comment>
<reference evidence="12 13" key="1">
    <citation type="submission" date="2018-11" db="EMBL/GenBank/DDBJ databases">
        <title>Genome sequence of Apiotrichum porosum DSM 27194.</title>
        <authorList>
            <person name="Aliyu H."/>
            <person name="Gorte O."/>
            <person name="Ochsenreither K."/>
        </authorList>
    </citation>
    <scope>NUCLEOTIDE SEQUENCE [LARGE SCALE GENOMIC DNA]</scope>
    <source>
        <strain evidence="12 13">DSM 27194</strain>
    </source>
</reference>
<feature type="transmembrane region" description="Helical" evidence="11">
    <location>
        <begin position="162"/>
        <end position="183"/>
    </location>
</feature>